<feature type="domain" description="TFIIB-type" evidence="8">
    <location>
        <begin position="8"/>
        <end position="39"/>
    </location>
</feature>
<keyword evidence="6" id="KW-0863">Zinc-finger</keyword>
<dbReference type="Pfam" id="PF00382">
    <property type="entry name" value="TFIIB"/>
    <property type="match status" value="2"/>
</dbReference>
<dbReference type="Gene3D" id="1.10.472.10">
    <property type="entry name" value="Cyclin-like"/>
    <property type="match status" value="1"/>
</dbReference>
<keyword evidence="2" id="KW-0677">Repeat</keyword>
<dbReference type="PANTHER" id="PTHR11618">
    <property type="entry name" value="TRANSCRIPTION INITIATION FACTOR IIB-RELATED"/>
    <property type="match status" value="1"/>
</dbReference>
<dbReference type="InterPro" id="IPR013150">
    <property type="entry name" value="TFIIB_cyclin"/>
</dbReference>
<dbReference type="InterPro" id="IPR013763">
    <property type="entry name" value="Cyclin-like_dom"/>
</dbReference>
<evidence type="ECO:0000256" key="3">
    <source>
        <dbReference type="ARBA" id="ARBA00023015"/>
    </source>
</evidence>
<evidence type="ECO:0000256" key="7">
    <source>
        <dbReference type="SAM" id="MobiDB-lite"/>
    </source>
</evidence>
<dbReference type="GO" id="GO:0097550">
    <property type="term" value="C:transcription preinitiation complex"/>
    <property type="evidence" value="ECO:0007669"/>
    <property type="project" value="TreeGrafter"/>
</dbReference>
<dbReference type="PROSITE" id="PS51134">
    <property type="entry name" value="ZF_TFIIB"/>
    <property type="match status" value="1"/>
</dbReference>
<keyword evidence="10" id="KW-1185">Reference proteome</keyword>
<evidence type="ECO:0000256" key="6">
    <source>
        <dbReference type="PROSITE-ProRule" id="PRU00469"/>
    </source>
</evidence>
<dbReference type="AlphaFoldDB" id="A0AAV1IFP2"/>
<feature type="region of interest" description="Disordered" evidence="7">
    <location>
        <begin position="53"/>
        <end position="73"/>
    </location>
</feature>
<feature type="region of interest" description="Disordered" evidence="7">
    <location>
        <begin position="240"/>
        <end position="259"/>
    </location>
</feature>
<dbReference type="Gene3D" id="1.10.472.170">
    <property type="match status" value="1"/>
</dbReference>
<evidence type="ECO:0000256" key="4">
    <source>
        <dbReference type="ARBA" id="ARBA00023163"/>
    </source>
</evidence>
<accession>A0AAV1IFP2</accession>
<dbReference type="GO" id="GO:0005634">
    <property type="term" value="C:nucleus"/>
    <property type="evidence" value="ECO:0007669"/>
    <property type="project" value="TreeGrafter"/>
</dbReference>
<keyword evidence="4" id="KW-0804">Transcription</keyword>
<dbReference type="FunFam" id="1.10.472.170:FF:000001">
    <property type="entry name" value="Transcription initiation factor IIB"/>
    <property type="match status" value="1"/>
</dbReference>
<dbReference type="InterPro" id="IPR000812">
    <property type="entry name" value="TFIIB"/>
</dbReference>
<sequence>MDSARYKFEQQCADCGSSDFVEDHANGDLVCTNCGLVAESHVIDERSEWRNFGDREKGDHADPSRVGGPTNHLLSDGGLGTEIGVATKGTGNMTMIRNLQRTAARASDPDHSLKRAYAHINKLCGALGLQKDASNRASEIFKKASEHPKGLKGKSTSAMCAAVVYVACRQAGYARTFKEIQAVVADAPQKDIAKCYKFLISNVKEKVEMVTPASLVRRFCAVLGLGLKEVKAAEEMARTAVPSEDSARPEDSRLRPWDGKSPASVAGAVIYAISCLPSASKHYSALEIAQAAAVAEGTVRSTYKDMHVYMTELVPQWFASEKDLQNLPSMG</sequence>
<feature type="compositionally biased region" description="Basic and acidic residues" evidence="7">
    <location>
        <begin position="245"/>
        <end position="258"/>
    </location>
</feature>
<dbReference type="SUPFAM" id="SSF57783">
    <property type="entry name" value="Zinc beta-ribbon"/>
    <property type="match status" value="1"/>
</dbReference>
<evidence type="ECO:0000256" key="2">
    <source>
        <dbReference type="ARBA" id="ARBA00022737"/>
    </source>
</evidence>
<evidence type="ECO:0000313" key="9">
    <source>
        <dbReference type="EMBL" id="CAK0785007.1"/>
    </source>
</evidence>
<dbReference type="InterPro" id="IPR036915">
    <property type="entry name" value="Cyclin-like_sf"/>
</dbReference>
<keyword evidence="6" id="KW-0862">Zinc</keyword>
<evidence type="ECO:0000313" key="10">
    <source>
        <dbReference type="Proteomes" id="UP001314263"/>
    </source>
</evidence>
<evidence type="ECO:0000256" key="5">
    <source>
        <dbReference type="ARBA" id="ARBA00031706"/>
    </source>
</evidence>
<keyword evidence="3" id="KW-0805">Transcription regulation</keyword>
<dbReference type="EMBL" id="CAUYUE010000011">
    <property type="protein sequence ID" value="CAK0785007.1"/>
    <property type="molecule type" value="Genomic_DNA"/>
</dbReference>
<dbReference type="Pfam" id="PF08271">
    <property type="entry name" value="Zn_Ribbon_TF"/>
    <property type="match status" value="1"/>
</dbReference>
<gene>
    <name evidence="9" type="ORF">CVIRNUC_008212</name>
</gene>
<comment type="similarity">
    <text evidence="1">Belongs to the TFIIB family.</text>
</comment>
<comment type="caution">
    <text evidence="9">The sequence shown here is derived from an EMBL/GenBank/DDBJ whole genome shotgun (WGS) entry which is preliminary data.</text>
</comment>
<dbReference type="SUPFAM" id="SSF47954">
    <property type="entry name" value="Cyclin-like"/>
    <property type="match status" value="2"/>
</dbReference>
<dbReference type="Proteomes" id="UP001314263">
    <property type="component" value="Unassembled WGS sequence"/>
</dbReference>
<dbReference type="GO" id="GO:0070897">
    <property type="term" value="P:transcription preinitiation complex assembly"/>
    <property type="evidence" value="ECO:0007669"/>
    <property type="project" value="InterPro"/>
</dbReference>
<dbReference type="SMART" id="SM00385">
    <property type="entry name" value="CYCLIN"/>
    <property type="match status" value="1"/>
</dbReference>
<proteinExistence type="inferred from homology"/>
<feature type="compositionally biased region" description="Basic and acidic residues" evidence="7">
    <location>
        <begin position="53"/>
        <end position="63"/>
    </location>
</feature>
<dbReference type="GO" id="GO:0008270">
    <property type="term" value="F:zinc ion binding"/>
    <property type="evidence" value="ECO:0007669"/>
    <property type="project" value="UniProtKB-KW"/>
</dbReference>
<dbReference type="InterPro" id="IPR013137">
    <property type="entry name" value="Znf_TFIIB"/>
</dbReference>
<evidence type="ECO:0000256" key="1">
    <source>
        <dbReference type="ARBA" id="ARBA00010857"/>
    </source>
</evidence>
<evidence type="ECO:0000259" key="8">
    <source>
        <dbReference type="PROSITE" id="PS51134"/>
    </source>
</evidence>
<dbReference type="GO" id="GO:0017025">
    <property type="term" value="F:TBP-class protein binding"/>
    <property type="evidence" value="ECO:0007669"/>
    <property type="project" value="InterPro"/>
</dbReference>
<dbReference type="PRINTS" id="PR00685">
    <property type="entry name" value="TIFACTORIIB"/>
</dbReference>
<reference evidence="9 10" key="1">
    <citation type="submission" date="2023-10" db="EMBL/GenBank/DDBJ databases">
        <authorList>
            <person name="Maclean D."/>
            <person name="Macfadyen A."/>
        </authorList>
    </citation>
    <scope>NUCLEOTIDE SEQUENCE [LARGE SCALE GENOMIC DNA]</scope>
</reference>
<organism evidence="9 10">
    <name type="scientific">Coccomyxa viridis</name>
    <dbReference type="NCBI Taxonomy" id="1274662"/>
    <lineage>
        <taxon>Eukaryota</taxon>
        <taxon>Viridiplantae</taxon>
        <taxon>Chlorophyta</taxon>
        <taxon>core chlorophytes</taxon>
        <taxon>Trebouxiophyceae</taxon>
        <taxon>Trebouxiophyceae incertae sedis</taxon>
        <taxon>Coccomyxaceae</taxon>
        <taxon>Coccomyxa</taxon>
    </lineage>
</organism>
<name>A0AAV1IFP2_9CHLO</name>
<keyword evidence="6" id="KW-0479">Metal-binding</keyword>
<protein>
    <recommendedName>
        <fullName evidence="5">General transcription factor TFIIB</fullName>
    </recommendedName>
</protein>
<dbReference type="PANTHER" id="PTHR11618:SF13">
    <property type="entry name" value="TRANSCRIPTION INITIATION FACTOR IIB"/>
    <property type="match status" value="1"/>
</dbReference>